<organism evidence="1 2">
    <name type="scientific">Aulographum hederae CBS 113979</name>
    <dbReference type="NCBI Taxonomy" id="1176131"/>
    <lineage>
        <taxon>Eukaryota</taxon>
        <taxon>Fungi</taxon>
        <taxon>Dikarya</taxon>
        <taxon>Ascomycota</taxon>
        <taxon>Pezizomycotina</taxon>
        <taxon>Dothideomycetes</taxon>
        <taxon>Pleosporomycetidae</taxon>
        <taxon>Aulographales</taxon>
        <taxon>Aulographaceae</taxon>
    </lineage>
</organism>
<dbReference type="AlphaFoldDB" id="A0A6G1GUW4"/>
<name>A0A6G1GUW4_9PEZI</name>
<sequence>MDFPVGFAAIPAPAPAAPPHRDIGSMTHYDRPLQLRAADDAAIADAAVDVPEGILADDNQHTPLPRQLGPIKLRLKAKSKFPAPFLDWLVGEPEILGVFSDGTCGNEHSALLQSQGVAVGHRHFLFNSKSNPHSHLWEPKWGAGSEDEEEWRASETGHVWQSKMDFQANERRLSRENRDQFQEAEKVDREDQAAHYQHILNLANVDRTLREEIFSRFFAIKNFHFDHFNQATLECFLRTLRYQGHLHLVERFRFGMYMSTKELDGDEMQVVRLESLSHFLEIADLVGPQIKYLRAHKRKLLRLRSLRAIRPERLAWLTTTLWFAGIALEIQIVRPRYGFGSADNMEVIRRGGYGYNVFEWNRADQTYEPVSTSAWKDFGLAREEAMFSAFTETFERWGDLTTFEHPYFHERNTWTAQSERYTKAIPALYPGNPNFFITNVVMLDDGYFLIPPARYPDNHPLKALGAYHFRNAPDGSKKWQLFDRTGKRAPHDDYDPFQEIGRPAPQTLFLHKQPNLQMSYSALWEICNDCFDVFDSRPMVARRLLAQGFSHCHVMLFFASAEITYGPGWTFNWATLQYGPDLYVWYM</sequence>
<evidence type="ECO:0000313" key="2">
    <source>
        <dbReference type="Proteomes" id="UP000800041"/>
    </source>
</evidence>
<reference evidence="1" key="1">
    <citation type="journal article" date="2020" name="Stud. Mycol.">
        <title>101 Dothideomycetes genomes: a test case for predicting lifestyles and emergence of pathogens.</title>
        <authorList>
            <person name="Haridas S."/>
            <person name="Albert R."/>
            <person name="Binder M."/>
            <person name="Bloem J."/>
            <person name="Labutti K."/>
            <person name="Salamov A."/>
            <person name="Andreopoulos B."/>
            <person name="Baker S."/>
            <person name="Barry K."/>
            <person name="Bills G."/>
            <person name="Bluhm B."/>
            <person name="Cannon C."/>
            <person name="Castanera R."/>
            <person name="Culley D."/>
            <person name="Daum C."/>
            <person name="Ezra D."/>
            <person name="Gonzalez J."/>
            <person name="Henrissat B."/>
            <person name="Kuo A."/>
            <person name="Liang C."/>
            <person name="Lipzen A."/>
            <person name="Lutzoni F."/>
            <person name="Magnuson J."/>
            <person name="Mondo S."/>
            <person name="Nolan M."/>
            <person name="Ohm R."/>
            <person name="Pangilinan J."/>
            <person name="Park H.-J."/>
            <person name="Ramirez L."/>
            <person name="Alfaro M."/>
            <person name="Sun H."/>
            <person name="Tritt A."/>
            <person name="Yoshinaga Y."/>
            <person name="Zwiers L.-H."/>
            <person name="Turgeon B."/>
            <person name="Goodwin S."/>
            <person name="Spatafora J."/>
            <person name="Crous P."/>
            <person name="Grigoriev I."/>
        </authorList>
    </citation>
    <scope>NUCLEOTIDE SEQUENCE</scope>
    <source>
        <strain evidence="1">CBS 113979</strain>
    </source>
</reference>
<protein>
    <submittedName>
        <fullName evidence="1">Uncharacterized protein</fullName>
    </submittedName>
</protein>
<gene>
    <name evidence="1" type="ORF">K402DRAFT_464985</name>
</gene>
<dbReference type="EMBL" id="ML977166">
    <property type="protein sequence ID" value="KAF1984746.1"/>
    <property type="molecule type" value="Genomic_DNA"/>
</dbReference>
<keyword evidence="2" id="KW-1185">Reference proteome</keyword>
<dbReference type="Proteomes" id="UP000800041">
    <property type="component" value="Unassembled WGS sequence"/>
</dbReference>
<evidence type="ECO:0000313" key="1">
    <source>
        <dbReference type="EMBL" id="KAF1984746.1"/>
    </source>
</evidence>
<proteinExistence type="predicted"/>
<accession>A0A6G1GUW4</accession>